<keyword evidence="2" id="KW-0813">Transport</keyword>
<dbReference type="Proteomes" id="UP001060164">
    <property type="component" value="Chromosome"/>
</dbReference>
<evidence type="ECO:0000259" key="7">
    <source>
        <dbReference type="PROSITE" id="PS50850"/>
    </source>
</evidence>
<dbReference type="EMBL" id="CP102290">
    <property type="protein sequence ID" value="UWP57957.1"/>
    <property type="molecule type" value="Genomic_DNA"/>
</dbReference>
<feature type="transmembrane region" description="Helical" evidence="6">
    <location>
        <begin position="353"/>
        <end position="374"/>
    </location>
</feature>
<keyword evidence="3 6" id="KW-0812">Transmembrane</keyword>
<dbReference type="InterPro" id="IPR020846">
    <property type="entry name" value="MFS_dom"/>
</dbReference>
<feature type="domain" description="Major facilitator superfamily (MFS) profile" evidence="7">
    <location>
        <begin position="1"/>
        <end position="442"/>
    </location>
</feature>
<dbReference type="PANTHER" id="PTHR23508:SF10">
    <property type="entry name" value="CARBOXYLIC ACID TRANSPORTER PROTEIN HOMOLOG"/>
    <property type="match status" value="1"/>
</dbReference>
<feature type="transmembrane region" description="Helical" evidence="6">
    <location>
        <begin position="30"/>
        <end position="50"/>
    </location>
</feature>
<evidence type="ECO:0000256" key="3">
    <source>
        <dbReference type="ARBA" id="ARBA00022692"/>
    </source>
</evidence>
<feature type="transmembrane region" description="Helical" evidence="6">
    <location>
        <begin position="265"/>
        <end position="281"/>
    </location>
</feature>
<evidence type="ECO:0000256" key="4">
    <source>
        <dbReference type="ARBA" id="ARBA00022989"/>
    </source>
</evidence>
<dbReference type="InterPro" id="IPR005828">
    <property type="entry name" value="MFS_sugar_transport-like"/>
</dbReference>
<dbReference type="PROSITE" id="PS00216">
    <property type="entry name" value="SUGAR_TRANSPORT_1"/>
    <property type="match status" value="1"/>
</dbReference>
<evidence type="ECO:0000313" key="9">
    <source>
        <dbReference type="Proteomes" id="UP001060164"/>
    </source>
</evidence>
<reference evidence="8" key="1">
    <citation type="journal article" date="2022" name="Cell">
        <title>Design, construction, and in vivo augmentation of a complex gut microbiome.</title>
        <authorList>
            <person name="Cheng A.G."/>
            <person name="Ho P.Y."/>
            <person name="Aranda-Diaz A."/>
            <person name="Jain S."/>
            <person name="Yu F.B."/>
            <person name="Meng X."/>
            <person name="Wang M."/>
            <person name="Iakiviak M."/>
            <person name="Nagashima K."/>
            <person name="Zhao A."/>
            <person name="Murugkar P."/>
            <person name="Patil A."/>
            <person name="Atabakhsh K."/>
            <person name="Weakley A."/>
            <person name="Yan J."/>
            <person name="Brumbaugh A.R."/>
            <person name="Higginbottom S."/>
            <person name="Dimas A."/>
            <person name="Shiver A.L."/>
            <person name="Deutschbauer A."/>
            <person name="Neff N."/>
            <person name="Sonnenburg J.L."/>
            <person name="Huang K.C."/>
            <person name="Fischbach M.A."/>
        </authorList>
    </citation>
    <scope>NUCLEOTIDE SEQUENCE</scope>
    <source>
        <strain evidence="8">DSM 19829</strain>
    </source>
</reference>
<evidence type="ECO:0000256" key="2">
    <source>
        <dbReference type="ARBA" id="ARBA00022448"/>
    </source>
</evidence>
<protein>
    <submittedName>
        <fullName evidence="8">MFS transporter</fullName>
    </submittedName>
</protein>
<keyword evidence="5 6" id="KW-0472">Membrane</keyword>
<comment type="subcellular location">
    <subcellularLocation>
        <location evidence="1">Cell membrane</location>
        <topology evidence="1">Multi-pass membrane protein</topology>
    </subcellularLocation>
</comment>
<feature type="transmembrane region" description="Helical" evidence="6">
    <location>
        <begin position="91"/>
        <end position="113"/>
    </location>
</feature>
<dbReference type="Gene3D" id="1.20.1250.20">
    <property type="entry name" value="MFS general substrate transporter like domains"/>
    <property type="match status" value="1"/>
</dbReference>
<feature type="transmembrane region" description="Helical" evidence="6">
    <location>
        <begin position="301"/>
        <end position="321"/>
    </location>
</feature>
<dbReference type="RefSeq" id="WP_028528454.1">
    <property type="nucleotide sequence ID" value="NZ_CABLBR010000011.1"/>
</dbReference>
<evidence type="ECO:0000313" key="8">
    <source>
        <dbReference type="EMBL" id="UWP57957.1"/>
    </source>
</evidence>
<keyword evidence="9" id="KW-1185">Reference proteome</keyword>
<evidence type="ECO:0000256" key="1">
    <source>
        <dbReference type="ARBA" id="ARBA00004651"/>
    </source>
</evidence>
<dbReference type="SUPFAM" id="SSF103473">
    <property type="entry name" value="MFS general substrate transporter"/>
    <property type="match status" value="1"/>
</dbReference>
<organism evidence="8 9">
    <name type="scientific">Ruminococcus gauvreauii</name>
    <dbReference type="NCBI Taxonomy" id="438033"/>
    <lineage>
        <taxon>Bacteria</taxon>
        <taxon>Bacillati</taxon>
        <taxon>Bacillota</taxon>
        <taxon>Clostridia</taxon>
        <taxon>Eubacteriales</taxon>
        <taxon>Oscillospiraceae</taxon>
        <taxon>Ruminococcus</taxon>
    </lineage>
</organism>
<dbReference type="Pfam" id="PF00083">
    <property type="entry name" value="Sugar_tr"/>
    <property type="match status" value="1"/>
</dbReference>
<accession>A0ABY5VCF7</accession>
<name>A0ABY5VCF7_9FIRM</name>
<proteinExistence type="predicted"/>
<sequence length="451" mass="49695">MEKNINNISGRLERLPTCSVQWKQWLCHEICWILGSVGLGTTTFCMTNIAAEYGFDSTTKGLVATIVYIGMFLGATISGLLADKIGRKKMLITAICLWSISSLLIAITSSVTLFWPLRLILGFGMGAHFPCTQSMLAELFPAKSRGRCICLLEGGYPLACIVAGLYGWILQMFFPWRAVFLAQGLGGLCIFIVIFLIPESARWHEMKGNIEEAKRIVSNYEDKVKACIGKALAPIPDPVAEVADNSGKSKFAQLFESKDQTRKTLTMWILWFCVLFGHYGLNTWISDLLVGKGFDVVKSNGFVILMYLPAIPGYLIATYLVEIVGRKKMIFSYLILAAVFSYMYGGATSMTQIIIFGGLLQMFSFGIWSLIYTYASEVFPTRIRGIGTGTTSSAGRMASLIAPTLFGAMMQANMPQIYIFILASVVFVIGAVSTLVFGTETKGRSVEEINR</sequence>
<gene>
    <name evidence="8" type="ORF">NQ502_11165</name>
</gene>
<feature type="transmembrane region" description="Helical" evidence="6">
    <location>
        <begin position="149"/>
        <end position="170"/>
    </location>
</feature>
<dbReference type="CDD" id="cd17316">
    <property type="entry name" value="MFS_SV2_like"/>
    <property type="match status" value="1"/>
</dbReference>
<feature type="transmembrane region" description="Helical" evidence="6">
    <location>
        <begin position="176"/>
        <end position="197"/>
    </location>
</feature>
<dbReference type="PANTHER" id="PTHR23508">
    <property type="entry name" value="CARBOXYLIC ACID TRANSPORTER PROTEIN HOMOLOG"/>
    <property type="match status" value="1"/>
</dbReference>
<dbReference type="InterPro" id="IPR005829">
    <property type="entry name" value="Sugar_transporter_CS"/>
</dbReference>
<feature type="transmembrane region" description="Helical" evidence="6">
    <location>
        <begin position="119"/>
        <end position="137"/>
    </location>
</feature>
<dbReference type="InterPro" id="IPR036259">
    <property type="entry name" value="MFS_trans_sf"/>
</dbReference>
<dbReference type="PROSITE" id="PS50850">
    <property type="entry name" value="MFS"/>
    <property type="match status" value="1"/>
</dbReference>
<evidence type="ECO:0000256" key="5">
    <source>
        <dbReference type="ARBA" id="ARBA00023136"/>
    </source>
</evidence>
<keyword evidence="4 6" id="KW-1133">Transmembrane helix</keyword>
<feature type="transmembrane region" description="Helical" evidence="6">
    <location>
        <begin position="62"/>
        <end position="82"/>
    </location>
</feature>
<feature type="transmembrane region" description="Helical" evidence="6">
    <location>
        <begin position="417"/>
        <end position="437"/>
    </location>
</feature>
<feature type="transmembrane region" description="Helical" evidence="6">
    <location>
        <begin position="330"/>
        <end position="347"/>
    </location>
</feature>
<evidence type="ECO:0000256" key="6">
    <source>
        <dbReference type="SAM" id="Phobius"/>
    </source>
</evidence>